<dbReference type="PANTHER" id="PTHR12561">
    <property type="entry name" value="LIPOATE-PROTEIN LIGASE"/>
    <property type="match status" value="1"/>
</dbReference>
<evidence type="ECO:0000313" key="10">
    <source>
        <dbReference type="Proteomes" id="UP000243525"/>
    </source>
</evidence>
<evidence type="ECO:0000313" key="9">
    <source>
        <dbReference type="EMBL" id="PTN09255.1"/>
    </source>
</evidence>
<dbReference type="GO" id="GO:0017118">
    <property type="term" value="F:lipoyltransferase activity"/>
    <property type="evidence" value="ECO:0007669"/>
    <property type="project" value="TreeGrafter"/>
</dbReference>
<dbReference type="GO" id="GO:0016979">
    <property type="term" value="F:lipoate-protein ligase activity"/>
    <property type="evidence" value="ECO:0007669"/>
    <property type="project" value="UniProtKB-EC"/>
</dbReference>
<proteinExistence type="predicted"/>
<dbReference type="InterPro" id="IPR004562">
    <property type="entry name" value="LipoylTrfase_LipoateP_Ligase"/>
</dbReference>
<organism evidence="9 10">
    <name type="scientific">Mangrovibacterium marinum</name>
    <dbReference type="NCBI Taxonomy" id="1639118"/>
    <lineage>
        <taxon>Bacteria</taxon>
        <taxon>Pseudomonadati</taxon>
        <taxon>Bacteroidota</taxon>
        <taxon>Bacteroidia</taxon>
        <taxon>Marinilabiliales</taxon>
        <taxon>Prolixibacteraceae</taxon>
        <taxon>Mangrovibacterium</taxon>
    </lineage>
</organism>
<comment type="catalytic activity">
    <reaction evidence="7">
        <text>L-lysyl-[lipoyl-carrier protein] + (R)-lipoate + ATP = N(6)-[(R)-lipoyl]-L-lysyl-[lipoyl-carrier protein] + AMP + diphosphate + H(+)</text>
        <dbReference type="Rhea" id="RHEA:49288"/>
        <dbReference type="Rhea" id="RHEA-COMP:10500"/>
        <dbReference type="Rhea" id="RHEA-COMP:10502"/>
        <dbReference type="ChEBI" id="CHEBI:15378"/>
        <dbReference type="ChEBI" id="CHEBI:29969"/>
        <dbReference type="ChEBI" id="CHEBI:30616"/>
        <dbReference type="ChEBI" id="CHEBI:33019"/>
        <dbReference type="ChEBI" id="CHEBI:83088"/>
        <dbReference type="ChEBI" id="CHEBI:83099"/>
        <dbReference type="ChEBI" id="CHEBI:456215"/>
        <dbReference type="EC" id="6.3.1.20"/>
    </reaction>
</comment>
<dbReference type="AlphaFoldDB" id="A0A2T5C3E0"/>
<keyword evidence="5" id="KW-0547">Nucleotide-binding</keyword>
<dbReference type="InterPro" id="IPR045864">
    <property type="entry name" value="aa-tRNA-synth_II/BPL/LPL"/>
</dbReference>
<dbReference type="Gene3D" id="3.30.930.10">
    <property type="entry name" value="Bira Bifunctional Protein, Domain 2"/>
    <property type="match status" value="1"/>
</dbReference>
<feature type="domain" description="BPL/LPL catalytic" evidence="8">
    <location>
        <begin position="25"/>
        <end position="212"/>
    </location>
</feature>
<evidence type="ECO:0000256" key="2">
    <source>
        <dbReference type="ARBA" id="ARBA00005124"/>
    </source>
</evidence>
<keyword evidence="4 9" id="KW-0436">Ligase</keyword>
<dbReference type="PROSITE" id="PS51733">
    <property type="entry name" value="BPL_LPL_CATALYTIC"/>
    <property type="match status" value="1"/>
</dbReference>
<gene>
    <name evidence="9" type="ORF">C8N47_10595</name>
</gene>
<evidence type="ECO:0000256" key="4">
    <source>
        <dbReference type="ARBA" id="ARBA00022598"/>
    </source>
</evidence>
<keyword evidence="6" id="KW-0067">ATP-binding</keyword>
<evidence type="ECO:0000259" key="8">
    <source>
        <dbReference type="PROSITE" id="PS51733"/>
    </source>
</evidence>
<dbReference type="Gene3D" id="3.30.390.50">
    <property type="entry name" value="CO dehydrogenase flavoprotein, C-terminal domain"/>
    <property type="match status" value="1"/>
</dbReference>
<dbReference type="CDD" id="cd16443">
    <property type="entry name" value="LplA"/>
    <property type="match status" value="1"/>
</dbReference>
<dbReference type="UniPathway" id="UPA00537">
    <property type="reaction ID" value="UER00594"/>
</dbReference>
<dbReference type="PANTHER" id="PTHR12561:SF3">
    <property type="entry name" value="LIPOYLTRANSFERASE 1, MITOCHONDRIAL"/>
    <property type="match status" value="1"/>
</dbReference>
<evidence type="ECO:0000256" key="5">
    <source>
        <dbReference type="ARBA" id="ARBA00022741"/>
    </source>
</evidence>
<name>A0A2T5C3E0_9BACT</name>
<dbReference type="OrthoDB" id="9787898at2"/>
<dbReference type="RefSeq" id="WP_107821663.1">
    <property type="nucleotide sequence ID" value="NZ_OY782574.1"/>
</dbReference>
<comment type="caution">
    <text evidence="9">The sequence shown here is derived from an EMBL/GenBank/DDBJ whole genome shotgun (WGS) entry which is preliminary data.</text>
</comment>
<dbReference type="SUPFAM" id="SSF55681">
    <property type="entry name" value="Class II aaRS and biotin synthetases"/>
    <property type="match status" value="1"/>
</dbReference>
<dbReference type="InterPro" id="IPR004143">
    <property type="entry name" value="BPL_LPL_catalytic"/>
</dbReference>
<keyword evidence="10" id="KW-1185">Reference proteome</keyword>
<protein>
    <recommendedName>
        <fullName evidence="3">lipoate--protein ligase</fullName>
        <ecNumber evidence="3">6.3.1.20</ecNumber>
    </recommendedName>
</protein>
<dbReference type="GO" id="GO:0005524">
    <property type="term" value="F:ATP binding"/>
    <property type="evidence" value="ECO:0007669"/>
    <property type="project" value="UniProtKB-KW"/>
</dbReference>
<dbReference type="EC" id="6.3.1.20" evidence="3"/>
<evidence type="ECO:0000256" key="1">
    <source>
        <dbReference type="ARBA" id="ARBA00005085"/>
    </source>
</evidence>
<dbReference type="SUPFAM" id="SSF82649">
    <property type="entry name" value="SufE/NifU"/>
    <property type="match status" value="1"/>
</dbReference>
<dbReference type="EMBL" id="QAAD01000005">
    <property type="protein sequence ID" value="PTN09255.1"/>
    <property type="molecule type" value="Genomic_DNA"/>
</dbReference>
<dbReference type="GO" id="GO:0005737">
    <property type="term" value="C:cytoplasm"/>
    <property type="evidence" value="ECO:0007669"/>
    <property type="project" value="TreeGrafter"/>
</dbReference>
<dbReference type="Proteomes" id="UP000243525">
    <property type="component" value="Unassembled WGS sequence"/>
</dbReference>
<dbReference type="InterPro" id="IPR019491">
    <property type="entry name" value="Lipoate_protein_ligase_C"/>
</dbReference>
<dbReference type="Pfam" id="PF10437">
    <property type="entry name" value="Lip_prot_lig_C"/>
    <property type="match status" value="1"/>
</dbReference>
<dbReference type="NCBIfam" id="TIGR00545">
    <property type="entry name" value="lipoyltrans"/>
    <property type="match status" value="1"/>
</dbReference>
<sequence length="328" mass="37074">MLIIDSPSQDAYFNIASEEYLLDCYPDEEIFLLYVNAPSVIVGRFQNTLAEINLDYVTKNGIKVVRRLSGGGAVYHDLGNLNFSFHTRLGTDDFSDFSRFTRPVVDLLNSLDVPARLEGRNDLLVDGKKFSGNAKLSRKGKMVQHGTILVNSQMAVLSEVLKVNPLKFRDKAVKSNRARVTNLIEYLPEGSNLKLFKAHLIDQMLQTGGDQVRIHLLTDAEIKGIEQLAAEKYSQWDWNFGVSPAYDFNKAIKLPAGFIELHLDVQRGTIRKAKIFGDFFASKPIEELEERLYGVKHETESIRQLLGQIPLRDYFGPVEADELVDLFC</sequence>
<comment type="pathway">
    <text evidence="2">Protein modification; protein lipoylation via exogenous pathway; protein N(6)-(lipoyl)lysine from lipoate: step 1/2.</text>
</comment>
<reference evidence="9 10" key="1">
    <citation type="submission" date="2018-04" db="EMBL/GenBank/DDBJ databases">
        <title>Genomic Encyclopedia of Archaeal and Bacterial Type Strains, Phase II (KMG-II): from individual species to whole genera.</title>
        <authorList>
            <person name="Goeker M."/>
        </authorList>
    </citation>
    <scope>NUCLEOTIDE SEQUENCE [LARGE SCALE GENOMIC DNA]</scope>
    <source>
        <strain evidence="9 10">DSM 28823</strain>
    </source>
</reference>
<accession>A0A2T5C3E0</accession>
<evidence type="ECO:0000256" key="3">
    <source>
        <dbReference type="ARBA" id="ARBA00012367"/>
    </source>
</evidence>
<evidence type="ECO:0000256" key="7">
    <source>
        <dbReference type="ARBA" id="ARBA00048037"/>
    </source>
</evidence>
<comment type="pathway">
    <text evidence="1">Protein modification; protein lipoylation via exogenous pathway; protein N(6)-(lipoyl)lysine from lipoate: step 2/2.</text>
</comment>
<dbReference type="Pfam" id="PF21948">
    <property type="entry name" value="LplA-B_cat"/>
    <property type="match status" value="1"/>
</dbReference>
<dbReference type="GO" id="GO:0009249">
    <property type="term" value="P:protein lipoylation"/>
    <property type="evidence" value="ECO:0007669"/>
    <property type="project" value="InterPro"/>
</dbReference>
<evidence type="ECO:0000256" key="6">
    <source>
        <dbReference type="ARBA" id="ARBA00022840"/>
    </source>
</evidence>